<keyword evidence="1" id="KW-0812">Transmembrane</keyword>
<feature type="transmembrane region" description="Helical" evidence="1">
    <location>
        <begin position="26"/>
        <end position="45"/>
    </location>
</feature>
<gene>
    <name evidence="2" type="ORF">KC640_03260</name>
</gene>
<dbReference type="EMBL" id="JAGQLI010000178">
    <property type="protein sequence ID" value="MCA9379423.1"/>
    <property type="molecule type" value="Genomic_DNA"/>
</dbReference>
<proteinExistence type="predicted"/>
<dbReference type="Proteomes" id="UP000760819">
    <property type="component" value="Unassembled WGS sequence"/>
</dbReference>
<evidence type="ECO:0000256" key="1">
    <source>
        <dbReference type="SAM" id="Phobius"/>
    </source>
</evidence>
<evidence type="ECO:0000313" key="2">
    <source>
        <dbReference type="EMBL" id="MCA9379423.1"/>
    </source>
</evidence>
<accession>A0A955IDC4</accession>
<dbReference type="AlphaFoldDB" id="A0A955IDC4"/>
<sequence length="206" mass="23076">MVLYINTYIVPSGIMQKVWQDLPSRYKFYLVSFLAGTTLWLASLVVPGVDIVYGLVFLALSIGLIFTTKKAESFPDHSTRDHFEQADRLNWYNVVPAICVVLASILFVWGPIHRATIVLLMWGISCAGIWFVSTAARATLGNQLIANYLVKKFPTLPTEKLVKGVSMIITKKHIPVRDLSLELQIDASEAAALRHLVKKYLENNLA</sequence>
<name>A0A955IDC4_9BACT</name>
<keyword evidence="1" id="KW-1133">Transmembrane helix</keyword>
<feature type="transmembrane region" description="Helical" evidence="1">
    <location>
        <begin position="89"/>
        <end position="109"/>
    </location>
</feature>
<reference evidence="2" key="1">
    <citation type="submission" date="2020-04" db="EMBL/GenBank/DDBJ databases">
        <authorList>
            <person name="Zhang T."/>
        </authorList>
    </citation>
    <scope>NUCLEOTIDE SEQUENCE</scope>
    <source>
        <strain evidence="2">HKST-UBA12</strain>
    </source>
</reference>
<keyword evidence="1" id="KW-0472">Membrane</keyword>
<comment type="caution">
    <text evidence="2">The sequence shown here is derived from an EMBL/GenBank/DDBJ whole genome shotgun (WGS) entry which is preliminary data.</text>
</comment>
<reference evidence="2" key="2">
    <citation type="journal article" date="2021" name="Microbiome">
        <title>Successional dynamics and alternative stable states in a saline activated sludge microbial community over 9 years.</title>
        <authorList>
            <person name="Wang Y."/>
            <person name="Ye J."/>
            <person name="Ju F."/>
            <person name="Liu L."/>
            <person name="Boyd J.A."/>
            <person name="Deng Y."/>
            <person name="Parks D.H."/>
            <person name="Jiang X."/>
            <person name="Yin X."/>
            <person name="Woodcroft B.J."/>
            <person name="Tyson G.W."/>
            <person name="Hugenholtz P."/>
            <person name="Polz M.F."/>
            <person name="Zhang T."/>
        </authorList>
    </citation>
    <scope>NUCLEOTIDE SEQUENCE</scope>
    <source>
        <strain evidence="2">HKST-UBA12</strain>
    </source>
</reference>
<protein>
    <submittedName>
        <fullName evidence="2">Uncharacterized protein</fullName>
    </submittedName>
</protein>
<evidence type="ECO:0000313" key="3">
    <source>
        <dbReference type="Proteomes" id="UP000760819"/>
    </source>
</evidence>
<feature type="transmembrane region" description="Helical" evidence="1">
    <location>
        <begin position="51"/>
        <end position="68"/>
    </location>
</feature>
<organism evidence="2 3">
    <name type="scientific">Candidatus Dojkabacteria bacterium</name>
    <dbReference type="NCBI Taxonomy" id="2099670"/>
    <lineage>
        <taxon>Bacteria</taxon>
        <taxon>Candidatus Dojkabacteria</taxon>
    </lineage>
</organism>
<feature type="transmembrane region" description="Helical" evidence="1">
    <location>
        <begin position="115"/>
        <end position="133"/>
    </location>
</feature>